<dbReference type="InterPro" id="IPR038683">
    <property type="entry name" value="IL17RA/B_FnIII-like_1_sf"/>
</dbReference>
<evidence type="ECO:0000313" key="5">
    <source>
        <dbReference type="EMBL" id="KAH3893016.1"/>
    </source>
</evidence>
<evidence type="ECO:0000256" key="4">
    <source>
        <dbReference type="SAM" id="Phobius"/>
    </source>
</evidence>
<protein>
    <submittedName>
        <fullName evidence="5">Uncharacterized protein</fullName>
    </submittedName>
</protein>
<accession>A0A9D4NE67</accession>
<keyword evidence="4" id="KW-0472">Membrane</keyword>
<reference evidence="5" key="1">
    <citation type="journal article" date="2019" name="bioRxiv">
        <title>The Genome of the Zebra Mussel, Dreissena polymorpha: A Resource for Invasive Species Research.</title>
        <authorList>
            <person name="McCartney M.A."/>
            <person name="Auch B."/>
            <person name="Kono T."/>
            <person name="Mallez S."/>
            <person name="Zhang Y."/>
            <person name="Obille A."/>
            <person name="Becker A."/>
            <person name="Abrahante J.E."/>
            <person name="Garbe J."/>
            <person name="Badalamenti J.P."/>
            <person name="Herman A."/>
            <person name="Mangelson H."/>
            <person name="Liachko I."/>
            <person name="Sullivan S."/>
            <person name="Sone E.D."/>
            <person name="Koren S."/>
            <person name="Silverstein K.A.T."/>
            <person name="Beckman K.B."/>
            <person name="Gohl D.M."/>
        </authorList>
    </citation>
    <scope>NUCLEOTIDE SEQUENCE</scope>
    <source>
        <strain evidence="5">Duluth1</strain>
        <tissue evidence="5">Whole animal</tissue>
    </source>
</reference>
<reference evidence="5" key="2">
    <citation type="submission" date="2020-11" db="EMBL/GenBank/DDBJ databases">
        <authorList>
            <person name="McCartney M.A."/>
            <person name="Auch B."/>
            <person name="Kono T."/>
            <person name="Mallez S."/>
            <person name="Becker A."/>
            <person name="Gohl D.M."/>
            <person name="Silverstein K.A.T."/>
            <person name="Koren S."/>
            <person name="Bechman K.B."/>
            <person name="Herman A."/>
            <person name="Abrahante J.E."/>
            <person name="Garbe J."/>
        </authorList>
    </citation>
    <scope>NUCLEOTIDE SEQUENCE</scope>
    <source>
        <strain evidence="5">Duluth1</strain>
        <tissue evidence="5">Whole animal</tissue>
    </source>
</reference>
<keyword evidence="2" id="KW-1003">Cell membrane</keyword>
<sequence length="623" mass="68794">MFIPPTGSVDIKTEPCILKPNNTGIPCVMYTIGYENSGEACSNLPALFPHLYEVEDPAGLTWPSEVLNNKVVENTIAWNALAEGSIRYLKGYQIYEEGADGNTIGSEICKIIDLSNVTKDQYQPLSKSYFILVNSEGGAMSVTIKALPLPMVNASVPSVPTAMAIPPSPQVYHPNLTVSVDYLQLNVSAVNVSLKVTPEVKDLNVMIVRVLRDQAVLQQLRVPVSTEYFTIGNLTDGKYSMQFIPEDTSAFGTKGPCLCYLGNETNCVPCLRYTSEISVVSNTVTESEGTSAATIAVVVVTLFAMAAILVVFLYILRRTGRLPDWLKRYISRSGNESDASTGTSTRKHTFTIQILYAYDHAAHNDSIKALTALLKTSLQCRVLLNGMDELAWYDTSNTSLSSQESYREVDAPVTCVTDAPAIFETEASVTCETDAPATCGTDIFLFVHSDWVDILVKAVQTGEVTPSDVVNQRDHSFLLSFNELCTSPDLRDRTVSLQFMYSSESSVIREPFLGVLFTLPDNTDALINHIRNRLCPNTMTNPVVNPTDKLNLASQINTAFMFQTTHRLWLKTKLFSLKESQSSDDSGVVVSRRRKCRPRSLRSRSADTMTCHECQSALSRRHR</sequence>
<keyword evidence="4" id="KW-0812">Transmembrane</keyword>
<dbReference type="Gene3D" id="2.60.40.2160">
    <property type="entry name" value="Interleukin-17 receptor A/B, fibronectin-III-like domain 1"/>
    <property type="match status" value="1"/>
</dbReference>
<dbReference type="GO" id="GO:0030368">
    <property type="term" value="F:interleukin-17 receptor activity"/>
    <property type="evidence" value="ECO:0007669"/>
    <property type="project" value="InterPro"/>
</dbReference>
<dbReference type="GO" id="GO:0005886">
    <property type="term" value="C:plasma membrane"/>
    <property type="evidence" value="ECO:0007669"/>
    <property type="project" value="UniProtKB-SubCell"/>
</dbReference>
<proteinExistence type="predicted"/>
<evidence type="ECO:0000256" key="2">
    <source>
        <dbReference type="ARBA" id="ARBA00022475"/>
    </source>
</evidence>
<dbReference type="PANTHER" id="PTHR15583">
    <property type="entry name" value="INTERLEUKIN-17 RECEPTOR"/>
    <property type="match status" value="1"/>
</dbReference>
<keyword evidence="6" id="KW-1185">Reference proteome</keyword>
<dbReference type="EMBL" id="JAIWYP010000001">
    <property type="protein sequence ID" value="KAH3893016.1"/>
    <property type="molecule type" value="Genomic_DNA"/>
</dbReference>
<organism evidence="5 6">
    <name type="scientific">Dreissena polymorpha</name>
    <name type="common">Zebra mussel</name>
    <name type="synonym">Mytilus polymorpha</name>
    <dbReference type="NCBI Taxonomy" id="45954"/>
    <lineage>
        <taxon>Eukaryota</taxon>
        <taxon>Metazoa</taxon>
        <taxon>Spiralia</taxon>
        <taxon>Lophotrochozoa</taxon>
        <taxon>Mollusca</taxon>
        <taxon>Bivalvia</taxon>
        <taxon>Autobranchia</taxon>
        <taxon>Heteroconchia</taxon>
        <taxon>Euheterodonta</taxon>
        <taxon>Imparidentia</taxon>
        <taxon>Neoheterodontei</taxon>
        <taxon>Myida</taxon>
        <taxon>Dreissenoidea</taxon>
        <taxon>Dreissenidae</taxon>
        <taxon>Dreissena</taxon>
    </lineage>
</organism>
<comment type="caution">
    <text evidence="5">The sequence shown here is derived from an EMBL/GenBank/DDBJ whole genome shotgun (WGS) entry which is preliminary data.</text>
</comment>
<dbReference type="InterPro" id="IPR039465">
    <property type="entry name" value="IL-17_rcpt-like"/>
</dbReference>
<dbReference type="PANTHER" id="PTHR15583:SF7">
    <property type="entry name" value="INTERLEUKIN CYTOKINE RECEPTOR-RELATED PROTEIN 2"/>
    <property type="match status" value="1"/>
</dbReference>
<gene>
    <name evidence="5" type="ORF">DPMN_017154</name>
</gene>
<evidence type="ECO:0000256" key="1">
    <source>
        <dbReference type="ARBA" id="ARBA00004251"/>
    </source>
</evidence>
<dbReference type="Proteomes" id="UP000828390">
    <property type="component" value="Unassembled WGS sequence"/>
</dbReference>
<feature type="transmembrane region" description="Helical" evidence="4">
    <location>
        <begin position="292"/>
        <end position="316"/>
    </location>
</feature>
<evidence type="ECO:0000256" key="3">
    <source>
        <dbReference type="ARBA" id="ARBA00022729"/>
    </source>
</evidence>
<evidence type="ECO:0000313" key="6">
    <source>
        <dbReference type="Proteomes" id="UP000828390"/>
    </source>
</evidence>
<keyword evidence="3" id="KW-0732">Signal</keyword>
<comment type="subcellular location">
    <subcellularLocation>
        <location evidence="1">Cell membrane</location>
        <topology evidence="1">Single-pass type I membrane protein</topology>
    </subcellularLocation>
</comment>
<dbReference type="AlphaFoldDB" id="A0A9D4NE67"/>
<keyword evidence="4" id="KW-1133">Transmembrane helix</keyword>
<name>A0A9D4NE67_DREPO</name>